<dbReference type="NCBIfam" id="TIGR00231">
    <property type="entry name" value="small_GTP"/>
    <property type="match status" value="1"/>
</dbReference>
<dbReference type="InterPro" id="IPR005225">
    <property type="entry name" value="Small_GTP-bd"/>
</dbReference>
<keyword evidence="4" id="KW-1185">Reference proteome</keyword>
<keyword evidence="2" id="KW-0342">GTP-binding</keyword>
<dbReference type="SMART" id="SM00173">
    <property type="entry name" value="RAS"/>
    <property type="match status" value="1"/>
</dbReference>
<dbReference type="PANTHER" id="PTHR24072">
    <property type="entry name" value="RHO FAMILY GTPASE"/>
    <property type="match status" value="1"/>
</dbReference>
<dbReference type="Proteomes" id="UP000005408">
    <property type="component" value="Unassembled WGS sequence"/>
</dbReference>
<proteinExistence type="predicted"/>
<keyword evidence="1" id="KW-0547">Nucleotide-binding</keyword>
<dbReference type="Pfam" id="PF00071">
    <property type="entry name" value="Ras"/>
    <property type="match status" value="1"/>
</dbReference>
<evidence type="ECO:0008006" key="5">
    <source>
        <dbReference type="Google" id="ProtNLM"/>
    </source>
</evidence>
<dbReference type="SMART" id="SM00175">
    <property type="entry name" value="RAB"/>
    <property type="match status" value="1"/>
</dbReference>
<dbReference type="Gene3D" id="3.40.50.300">
    <property type="entry name" value="P-loop containing nucleotide triphosphate hydrolases"/>
    <property type="match status" value="1"/>
</dbReference>
<dbReference type="PROSITE" id="PS51420">
    <property type="entry name" value="RHO"/>
    <property type="match status" value="1"/>
</dbReference>
<dbReference type="CDD" id="cd00157">
    <property type="entry name" value="Rho"/>
    <property type="match status" value="1"/>
</dbReference>
<sequence length="191" mass="21772">MDSAQKASWISHKTVRCTVVGDGLVGKTGLIQKFIRGDFIPEYVATLKDEYTTKLRASGDVYDLHVTDLAGEHEDLSSLTNPDVFIVCFSLVDKDSLDNVEQFWMPRIRSLGKDIPVILVGTQLDMRKTNEQGHVSDEQGKFFAKQLKTNHYIECSAKMDFKIQDVFEKAVYAKIRHSKRKSNIIRRVFGR</sequence>
<organism evidence="3 4">
    <name type="scientific">Magallana gigas</name>
    <name type="common">Pacific oyster</name>
    <name type="synonym">Crassostrea gigas</name>
    <dbReference type="NCBI Taxonomy" id="29159"/>
    <lineage>
        <taxon>Eukaryota</taxon>
        <taxon>Metazoa</taxon>
        <taxon>Spiralia</taxon>
        <taxon>Lophotrochozoa</taxon>
        <taxon>Mollusca</taxon>
        <taxon>Bivalvia</taxon>
        <taxon>Autobranchia</taxon>
        <taxon>Pteriomorphia</taxon>
        <taxon>Ostreida</taxon>
        <taxon>Ostreoidea</taxon>
        <taxon>Ostreidae</taxon>
        <taxon>Magallana</taxon>
    </lineage>
</organism>
<evidence type="ECO:0000313" key="3">
    <source>
        <dbReference type="EnsemblMetazoa" id="G13432.1:cds"/>
    </source>
</evidence>
<dbReference type="PROSITE" id="PS51421">
    <property type="entry name" value="RAS"/>
    <property type="match status" value="1"/>
</dbReference>
<dbReference type="InterPro" id="IPR003578">
    <property type="entry name" value="Small_GTPase_Rho"/>
</dbReference>
<dbReference type="EnsemblMetazoa" id="G13432.1">
    <property type="protein sequence ID" value="G13432.1:cds"/>
    <property type="gene ID" value="G13432"/>
</dbReference>
<evidence type="ECO:0000313" key="4">
    <source>
        <dbReference type="Proteomes" id="UP000005408"/>
    </source>
</evidence>
<dbReference type="SMART" id="SM00174">
    <property type="entry name" value="RHO"/>
    <property type="match status" value="1"/>
</dbReference>
<dbReference type="PROSITE" id="PS51419">
    <property type="entry name" value="RAB"/>
    <property type="match status" value="1"/>
</dbReference>
<accession>A0A8W8IBH7</accession>
<protein>
    <recommendedName>
        <fullName evidence="5">Cdc42-like protein</fullName>
    </recommendedName>
</protein>
<dbReference type="PRINTS" id="PR00449">
    <property type="entry name" value="RASTRNSFRMNG"/>
</dbReference>
<name>A0A8W8IBH7_MAGGI</name>
<dbReference type="InterPro" id="IPR027417">
    <property type="entry name" value="P-loop_NTPase"/>
</dbReference>
<evidence type="ECO:0000256" key="2">
    <source>
        <dbReference type="ARBA" id="ARBA00023134"/>
    </source>
</evidence>
<evidence type="ECO:0000256" key="1">
    <source>
        <dbReference type="ARBA" id="ARBA00022741"/>
    </source>
</evidence>
<reference evidence="3" key="1">
    <citation type="submission" date="2022-08" db="UniProtKB">
        <authorList>
            <consortium name="EnsemblMetazoa"/>
        </authorList>
    </citation>
    <scope>IDENTIFICATION</scope>
    <source>
        <strain evidence="3">05x7-T-G4-1.051#20</strain>
    </source>
</reference>
<dbReference type="AlphaFoldDB" id="A0A8W8IBH7"/>
<dbReference type="SUPFAM" id="SSF52540">
    <property type="entry name" value="P-loop containing nucleoside triphosphate hydrolases"/>
    <property type="match status" value="1"/>
</dbReference>
<dbReference type="GO" id="GO:0003924">
    <property type="term" value="F:GTPase activity"/>
    <property type="evidence" value="ECO:0007669"/>
    <property type="project" value="InterPro"/>
</dbReference>
<dbReference type="InterPro" id="IPR001806">
    <property type="entry name" value="Small_GTPase"/>
</dbReference>
<dbReference type="GO" id="GO:0007264">
    <property type="term" value="P:small GTPase-mediated signal transduction"/>
    <property type="evidence" value="ECO:0007669"/>
    <property type="project" value="InterPro"/>
</dbReference>
<dbReference type="GO" id="GO:0005525">
    <property type="term" value="F:GTP binding"/>
    <property type="evidence" value="ECO:0007669"/>
    <property type="project" value="UniProtKB-KW"/>
</dbReference>